<evidence type="ECO:0000313" key="7">
    <source>
        <dbReference type="EMBL" id="EKY22878.1"/>
    </source>
</evidence>
<gene>
    <name evidence="7" type="ORF">HMPREF0216_03074</name>
</gene>
<sequence length="255" mass="29038">MVIINGQPLLFKGTNRHDTDPVYGKYVPKDVYEKDIETMKSYNINAIRTSHYANDEYLYYLADKYGMYVMGETNAECHALMWDQDPVAQYLKPLTMDRTNTSFQTLKNQTSVVMWSIGNEMDYTTNGADNLYTDMIAYFRDRDTTRPVHSKDKGRNGGTDTDSNMYPTVGTVQDKAGEGKMPYVLCEYSHAMGNAVGNLKEYWDAIRSGSNMLGAFVWDWVDQSRAISLDNLPKNYSITDKSSFSSTGTVYFLLQ</sequence>
<evidence type="ECO:0000259" key="6">
    <source>
        <dbReference type="Pfam" id="PF02836"/>
    </source>
</evidence>
<dbReference type="SUPFAM" id="SSF51445">
    <property type="entry name" value="(Trans)glycosidases"/>
    <property type="match status" value="1"/>
</dbReference>
<dbReference type="GO" id="GO:0009341">
    <property type="term" value="C:beta-galactosidase complex"/>
    <property type="evidence" value="ECO:0007669"/>
    <property type="project" value="TreeGrafter"/>
</dbReference>
<dbReference type="HOGENOM" id="CLU_1088610_0_0_9"/>
<dbReference type="EMBL" id="AMEZ01000118">
    <property type="protein sequence ID" value="EKY22878.1"/>
    <property type="molecule type" value="Genomic_DNA"/>
</dbReference>
<evidence type="ECO:0000256" key="4">
    <source>
        <dbReference type="ARBA" id="ARBA00023295"/>
    </source>
</evidence>
<feature type="domain" description="Glycoside hydrolase family 2 catalytic" evidence="6">
    <location>
        <begin position="2"/>
        <end position="229"/>
    </location>
</feature>
<evidence type="ECO:0000313" key="8">
    <source>
        <dbReference type="Proteomes" id="UP000010420"/>
    </source>
</evidence>
<evidence type="ECO:0000256" key="1">
    <source>
        <dbReference type="ARBA" id="ARBA00001412"/>
    </source>
</evidence>
<dbReference type="PRINTS" id="PR00132">
    <property type="entry name" value="GLHYDRLASE2"/>
</dbReference>
<dbReference type="eggNOG" id="COG3250">
    <property type="taxonomic scope" value="Bacteria"/>
</dbReference>
<dbReference type="GO" id="GO:0005990">
    <property type="term" value="P:lactose catabolic process"/>
    <property type="evidence" value="ECO:0007669"/>
    <property type="project" value="TreeGrafter"/>
</dbReference>
<evidence type="ECO:0000256" key="3">
    <source>
        <dbReference type="ARBA" id="ARBA00022801"/>
    </source>
</evidence>
<organism evidence="7 8">
    <name type="scientific">Clostridium celatum DSM 1785</name>
    <dbReference type="NCBI Taxonomy" id="545697"/>
    <lineage>
        <taxon>Bacteria</taxon>
        <taxon>Bacillati</taxon>
        <taxon>Bacillota</taxon>
        <taxon>Clostridia</taxon>
        <taxon>Eubacteriales</taxon>
        <taxon>Clostridiaceae</taxon>
        <taxon>Clostridium</taxon>
    </lineage>
</organism>
<dbReference type="OrthoDB" id="9762066at2"/>
<dbReference type="PANTHER" id="PTHR46323">
    <property type="entry name" value="BETA-GALACTOSIDASE"/>
    <property type="match status" value="1"/>
</dbReference>
<comment type="caution">
    <text evidence="7">The sequence shown here is derived from an EMBL/GenBank/DDBJ whole genome shotgun (WGS) entry which is preliminary data.</text>
</comment>
<feature type="compositionally biased region" description="Basic and acidic residues" evidence="5">
    <location>
        <begin position="146"/>
        <end position="155"/>
    </location>
</feature>
<feature type="region of interest" description="Disordered" evidence="5">
    <location>
        <begin position="146"/>
        <end position="168"/>
    </location>
</feature>
<dbReference type="InterPro" id="IPR006103">
    <property type="entry name" value="Glyco_hydro_2_cat"/>
</dbReference>
<name>L1Q4I6_9CLOT</name>
<comment type="catalytic activity">
    <reaction evidence="1">
        <text>Hydrolysis of terminal non-reducing beta-D-galactose residues in beta-D-galactosides.</text>
        <dbReference type="EC" id="3.2.1.23"/>
    </reaction>
</comment>
<dbReference type="InterPro" id="IPR017853">
    <property type="entry name" value="GH"/>
</dbReference>
<dbReference type="PANTHER" id="PTHR46323:SF2">
    <property type="entry name" value="BETA-GALACTOSIDASE"/>
    <property type="match status" value="1"/>
</dbReference>
<accession>L1Q4I6</accession>
<dbReference type="InterPro" id="IPR050347">
    <property type="entry name" value="Bact_Beta-galactosidase"/>
</dbReference>
<dbReference type="Pfam" id="PF02836">
    <property type="entry name" value="Glyco_hydro_2_C"/>
    <property type="match status" value="1"/>
</dbReference>
<dbReference type="STRING" id="545697.HMPREF0216_03074"/>
<keyword evidence="3 7" id="KW-0378">Hydrolase</keyword>
<dbReference type="EC" id="3.2.1.23" evidence="2"/>
<dbReference type="AlphaFoldDB" id="L1Q4I6"/>
<dbReference type="Gene3D" id="3.20.20.80">
    <property type="entry name" value="Glycosidases"/>
    <property type="match status" value="1"/>
</dbReference>
<dbReference type="InterPro" id="IPR006101">
    <property type="entry name" value="Glyco_hydro_2"/>
</dbReference>
<protein>
    <recommendedName>
        <fullName evidence="2">beta-galactosidase</fullName>
        <ecNumber evidence="2">3.2.1.23</ecNumber>
    </recommendedName>
</protein>
<keyword evidence="8" id="KW-1185">Reference proteome</keyword>
<evidence type="ECO:0000256" key="5">
    <source>
        <dbReference type="SAM" id="MobiDB-lite"/>
    </source>
</evidence>
<dbReference type="RefSeq" id="WP_005215611.1">
    <property type="nucleotide sequence ID" value="NZ_KB291704.1"/>
</dbReference>
<evidence type="ECO:0000256" key="2">
    <source>
        <dbReference type="ARBA" id="ARBA00012756"/>
    </source>
</evidence>
<reference evidence="7 8" key="1">
    <citation type="submission" date="2012-05" db="EMBL/GenBank/DDBJ databases">
        <authorList>
            <person name="Weinstock G."/>
            <person name="Sodergren E."/>
            <person name="Lobos E.A."/>
            <person name="Fulton L."/>
            <person name="Fulton R."/>
            <person name="Courtney L."/>
            <person name="Fronick C."/>
            <person name="O'Laughlin M."/>
            <person name="Godfrey J."/>
            <person name="Wilson R.M."/>
            <person name="Miner T."/>
            <person name="Farmer C."/>
            <person name="Delehaunty K."/>
            <person name="Cordes M."/>
            <person name="Minx P."/>
            <person name="Tomlinson C."/>
            <person name="Chen J."/>
            <person name="Wollam A."/>
            <person name="Pepin K.H."/>
            <person name="Bhonagiri V."/>
            <person name="Zhang X."/>
            <person name="Suruliraj S."/>
            <person name="Warren W."/>
            <person name="Mitreva M."/>
            <person name="Mardis E.R."/>
            <person name="Wilson R.K."/>
        </authorList>
    </citation>
    <scope>NUCLEOTIDE SEQUENCE [LARGE SCALE GENOMIC DNA]</scope>
    <source>
        <strain evidence="7 8">DSM 1785</strain>
    </source>
</reference>
<dbReference type="PATRIC" id="fig|545697.3.peg.3011"/>
<keyword evidence="4" id="KW-0326">Glycosidase</keyword>
<dbReference type="Proteomes" id="UP000010420">
    <property type="component" value="Unassembled WGS sequence"/>
</dbReference>
<dbReference type="GO" id="GO:0004565">
    <property type="term" value="F:beta-galactosidase activity"/>
    <property type="evidence" value="ECO:0007669"/>
    <property type="project" value="UniProtKB-EC"/>
</dbReference>
<proteinExistence type="predicted"/>